<reference evidence="9" key="1">
    <citation type="submission" date="2023-06" db="EMBL/GenBank/DDBJ databases">
        <authorList>
            <person name="Delattre M."/>
        </authorList>
    </citation>
    <scope>NUCLEOTIDE SEQUENCE</scope>
    <source>
        <strain evidence="9">AF72</strain>
    </source>
</reference>
<feature type="coiled-coil region" evidence="4">
    <location>
        <begin position="205"/>
        <end position="260"/>
    </location>
</feature>
<evidence type="ECO:0008006" key="11">
    <source>
        <dbReference type="Google" id="ProtNLM"/>
    </source>
</evidence>
<keyword evidence="6" id="KW-1133">Transmembrane helix</keyword>
<dbReference type="Gene3D" id="1.20.58.1770">
    <property type="match status" value="1"/>
</dbReference>
<evidence type="ECO:0000256" key="1">
    <source>
        <dbReference type="ARBA" id="ARBA00022448"/>
    </source>
</evidence>
<dbReference type="SUPFAM" id="SSF161256">
    <property type="entry name" value="RILP dimerisation region"/>
    <property type="match status" value="1"/>
</dbReference>
<keyword evidence="10" id="KW-1185">Reference proteome</keyword>
<keyword evidence="3 4" id="KW-0175">Coiled coil</keyword>
<evidence type="ECO:0000256" key="4">
    <source>
        <dbReference type="SAM" id="Coils"/>
    </source>
</evidence>
<keyword evidence="6" id="KW-0812">Transmembrane</keyword>
<feature type="domain" description="RH2" evidence="8">
    <location>
        <begin position="307"/>
        <end position="395"/>
    </location>
</feature>
<dbReference type="InterPro" id="IPR034743">
    <property type="entry name" value="RH1"/>
</dbReference>
<name>A0AA36G7T1_9BILA</name>
<feature type="transmembrane region" description="Helical" evidence="6">
    <location>
        <begin position="36"/>
        <end position="55"/>
    </location>
</feature>
<dbReference type="GO" id="GO:0046983">
    <property type="term" value="F:protein dimerization activity"/>
    <property type="evidence" value="ECO:0007669"/>
    <property type="project" value="InterPro"/>
</dbReference>
<sequence length="411" mass="48190">MANRFSLCGSHSFSPLFCAFISPTAYKPQYPRTQLWCYYLIAYTYLVYIFIMSLSRESQPASPSRHLTVVDVYDLASSIGKDFEKIIELHGNDSVRTIMPKVISALETLEALANKNERENEEIHRLQRIVEEFDKEKKGKMAIKLRFEEELEQAEENYRKEILELRQAVNGLMQKNRDLSSTMNSLPTNFDVAAYTRCDEDIQLMLELRESSNKQKEEIKQLQNDVHSYTCQVENLENNLEKLIHQNEELLRKNKSLQKQGRMIVEEKMEIIKRLERTEESNIQLSKLLNESDRACKDLQNMQQEDEPMFTLAELREVLQEKNVLKGRVMELEEEMDRLSSRESVPAQEIFDLADTKEKPPESNNDEDLPVYGPLPKEPKEKLYPWKYERNHSGVRKFFQFFKDFSGGSAE</sequence>
<dbReference type="Pfam" id="PF11461">
    <property type="entry name" value="RILP"/>
    <property type="match status" value="1"/>
</dbReference>
<dbReference type="CDD" id="cd14445">
    <property type="entry name" value="RILP-like"/>
    <property type="match status" value="1"/>
</dbReference>
<dbReference type="InterPro" id="IPR021563">
    <property type="entry name" value="RILP_dimer"/>
</dbReference>
<dbReference type="GO" id="GO:0036064">
    <property type="term" value="C:ciliary basal body"/>
    <property type="evidence" value="ECO:0007669"/>
    <property type="project" value="TreeGrafter"/>
</dbReference>
<dbReference type="PROSITE" id="PS51776">
    <property type="entry name" value="RH1"/>
    <property type="match status" value="1"/>
</dbReference>
<organism evidence="9 10">
    <name type="scientific">Mesorhabditis spiculigera</name>
    <dbReference type="NCBI Taxonomy" id="96644"/>
    <lineage>
        <taxon>Eukaryota</taxon>
        <taxon>Metazoa</taxon>
        <taxon>Ecdysozoa</taxon>
        <taxon>Nematoda</taxon>
        <taxon>Chromadorea</taxon>
        <taxon>Rhabditida</taxon>
        <taxon>Rhabditina</taxon>
        <taxon>Rhabditomorpha</taxon>
        <taxon>Rhabditoidea</taxon>
        <taxon>Rhabditidae</taxon>
        <taxon>Mesorhabditinae</taxon>
        <taxon>Mesorhabditis</taxon>
    </lineage>
</organism>
<dbReference type="GO" id="GO:0031267">
    <property type="term" value="F:small GTPase binding"/>
    <property type="evidence" value="ECO:0007669"/>
    <property type="project" value="TreeGrafter"/>
</dbReference>
<dbReference type="AlphaFoldDB" id="A0AA36G7T1"/>
<dbReference type="GO" id="GO:0005737">
    <property type="term" value="C:cytoplasm"/>
    <property type="evidence" value="ECO:0007669"/>
    <property type="project" value="TreeGrafter"/>
</dbReference>
<dbReference type="PANTHER" id="PTHR21502">
    <property type="entry name" value="ZINC FINGER PROTEIN DZIP1"/>
    <property type="match status" value="1"/>
</dbReference>
<feature type="non-terminal residue" evidence="9">
    <location>
        <position position="411"/>
    </location>
</feature>
<dbReference type="Pfam" id="PF09744">
    <property type="entry name" value="RH1"/>
    <property type="match status" value="1"/>
</dbReference>
<gene>
    <name evidence="9" type="ORF">MSPICULIGERA_LOCUS19359</name>
</gene>
<evidence type="ECO:0000256" key="2">
    <source>
        <dbReference type="ARBA" id="ARBA00022927"/>
    </source>
</evidence>
<evidence type="ECO:0000256" key="5">
    <source>
        <dbReference type="SAM" id="MobiDB-lite"/>
    </source>
</evidence>
<evidence type="ECO:0000256" key="6">
    <source>
        <dbReference type="SAM" id="Phobius"/>
    </source>
</evidence>
<dbReference type="GO" id="GO:0015031">
    <property type="term" value="P:protein transport"/>
    <property type="evidence" value="ECO:0007669"/>
    <property type="project" value="UniProtKB-KW"/>
</dbReference>
<dbReference type="Proteomes" id="UP001177023">
    <property type="component" value="Unassembled WGS sequence"/>
</dbReference>
<evidence type="ECO:0000256" key="3">
    <source>
        <dbReference type="ARBA" id="ARBA00023054"/>
    </source>
</evidence>
<dbReference type="PROSITE" id="PS51777">
    <property type="entry name" value="RH2"/>
    <property type="match status" value="1"/>
</dbReference>
<dbReference type="InterPro" id="IPR051241">
    <property type="entry name" value="DZIP_RILPL"/>
</dbReference>
<dbReference type="InterPro" id="IPR034744">
    <property type="entry name" value="RH2"/>
</dbReference>
<keyword evidence="2" id="KW-0653">Protein transport</keyword>
<dbReference type="PANTHER" id="PTHR21502:SF4">
    <property type="entry name" value="RILP-LIKE PROTEIN HOMOLOG"/>
    <property type="match status" value="1"/>
</dbReference>
<accession>A0AA36G7T1</accession>
<evidence type="ECO:0000259" key="8">
    <source>
        <dbReference type="PROSITE" id="PS51777"/>
    </source>
</evidence>
<feature type="domain" description="RH1" evidence="7">
    <location>
        <begin position="55"/>
        <end position="143"/>
    </location>
</feature>
<proteinExistence type="predicted"/>
<protein>
    <recommendedName>
        <fullName evidence="11">RILP-like protein</fullName>
    </recommendedName>
</protein>
<evidence type="ECO:0000313" key="9">
    <source>
        <dbReference type="EMBL" id="CAJ0581193.1"/>
    </source>
</evidence>
<comment type="caution">
    <text evidence="9">The sequence shown here is derived from an EMBL/GenBank/DDBJ whole genome shotgun (WGS) entry which is preliminary data.</text>
</comment>
<dbReference type="EMBL" id="CATQJA010002662">
    <property type="protein sequence ID" value="CAJ0581193.1"/>
    <property type="molecule type" value="Genomic_DNA"/>
</dbReference>
<keyword evidence="6" id="KW-0472">Membrane</keyword>
<dbReference type="GO" id="GO:0060271">
    <property type="term" value="P:cilium assembly"/>
    <property type="evidence" value="ECO:0007669"/>
    <property type="project" value="TreeGrafter"/>
</dbReference>
<keyword evidence="1" id="KW-0813">Transport</keyword>
<feature type="region of interest" description="Disordered" evidence="5">
    <location>
        <begin position="337"/>
        <end position="376"/>
    </location>
</feature>
<evidence type="ECO:0000313" key="10">
    <source>
        <dbReference type="Proteomes" id="UP001177023"/>
    </source>
</evidence>
<evidence type="ECO:0000259" key="7">
    <source>
        <dbReference type="PROSITE" id="PS51776"/>
    </source>
</evidence>
<feature type="coiled-coil region" evidence="4">
    <location>
        <begin position="102"/>
        <end position="175"/>
    </location>
</feature>
<dbReference type="GO" id="GO:0051959">
    <property type="term" value="F:dynein light intermediate chain binding"/>
    <property type="evidence" value="ECO:0007669"/>
    <property type="project" value="TreeGrafter"/>
</dbReference>